<reference evidence="2" key="1">
    <citation type="journal article" date="2019" name="Int. J. Syst. Evol. Microbiol.">
        <title>The Global Catalogue of Microorganisms (GCM) 10K type strain sequencing project: providing services to taxonomists for standard genome sequencing and annotation.</title>
        <authorList>
            <consortium name="The Broad Institute Genomics Platform"/>
            <consortium name="The Broad Institute Genome Sequencing Center for Infectious Disease"/>
            <person name="Wu L."/>
            <person name="Ma J."/>
        </authorList>
    </citation>
    <scope>NUCLEOTIDE SEQUENCE [LARGE SCALE GENOMIC DNA]</scope>
    <source>
        <strain evidence="2">TBRC 1826</strain>
    </source>
</reference>
<dbReference type="Proteomes" id="UP001595847">
    <property type="component" value="Unassembled WGS sequence"/>
</dbReference>
<sequence>MTDETGRTGRIKVVIGDRLGNGHNVAAGVIEAGGEAILIPGPGADMKIGDVMDKEGADLGISFCGSGGAGAITAKVKYGYDVEFGLRTIEAGVTAIRAGKRIVGFGFLDRHELGYRITREYLLVHGEDA</sequence>
<dbReference type="Pfam" id="PF14272">
    <property type="entry name" value="Gly_rich_SFCGS"/>
    <property type="match status" value="1"/>
</dbReference>
<dbReference type="InterPro" id="IPR020034">
    <property type="entry name" value="CHP03577_EF0830/AHA3911"/>
</dbReference>
<accession>A0ABV8FVI3</accession>
<proteinExistence type="predicted"/>
<evidence type="ECO:0000313" key="1">
    <source>
        <dbReference type="EMBL" id="MFC3999902.1"/>
    </source>
</evidence>
<dbReference type="EMBL" id="JBHSBH010000022">
    <property type="protein sequence ID" value="MFC3999902.1"/>
    <property type="molecule type" value="Genomic_DNA"/>
</dbReference>
<name>A0ABV8FVI3_9ACTN</name>
<organism evidence="1 2">
    <name type="scientific">Nocardiopsis sediminis</name>
    <dbReference type="NCBI Taxonomy" id="1778267"/>
    <lineage>
        <taxon>Bacteria</taxon>
        <taxon>Bacillati</taxon>
        <taxon>Actinomycetota</taxon>
        <taxon>Actinomycetes</taxon>
        <taxon>Streptosporangiales</taxon>
        <taxon>Nocardiopsidaceae</taxon>
        <taxon>Nocardiopsis</taxon>
    </lineage>
</organism>
<dbReference type="NCBIfam" id="TIGR03577">
    <property type="entry name" value="EF_0830"/>
    <property type="match status" value="1"/>
</dbReference>
<dbReference type="RefSeq" id="WP_378538572.1">
    <property type="nucleotide sequence ID" value="NZ_JBHSBH010000022.1"/>
</dbReference>
<comment type="caution">
    <text evidence="1">The sequence shown here is derived from an EMBL/GenBank/DDBJ whole genome shotgun (WGS) entry which is preliminary data.</text>
</comment>
<gene>
    <name evidence="1" type="ORF">ACFOVU_28575</name>
</gene>
<protein>
    <submittedName>
        <fullName evidence="1">SFCGS family glycine-rich protein</fullName>
    </submittedName>
</protein>
<keyword evidence="2" id="KW-1185">Reference proteome</keyword>
<evidence type="ECO:0000313" key="2">
    <source>
        <dbReference type="Proteomes" id="UP001595847"/>
    </source>
</evidence>